<dbReference type="PANTHER" id="PTHR32309:SF13">
    <property type="entry name" value="FERRIC ENTEROBACTIN TRANSPORT PROTEIN FEPE"/>
    <property type="match status" value="1"/>
</dbReference>
<keyword evidence="7" id="KW-0829">Tyrosine-protein kinase</keyword>
<dbReference type="InterPro" id="IPR050445">
    <property type="entry name" value="Bact_polysacc_biosynth/exp"/>
</dbReference>
<keyword evidence="6" id="KW-0067">ATP-binding</keyword>
<accession>A0A5R9JFK3</accession>
<comment type="similarity">
    <text evidence="1">Belongs to the CpsD/CapB family.</text>
</comment>
<keyword evidence="13" id="KW-1185">Reference proteome</keyword>
<name>A0A5R9JFK3_9PROT</name>
<evidence type="ECO:0000256" key="7">
    <source>
        <dbReference type="ARBA" id="ARBA00023137"/>
    </source>
</evidence>
<dbReference type="GO" id="GO:0004715">
    <property type="term" value="F:non-membrane spanning protein tyrosine kinase activity"/>
    <property type="evidence" value="ECO:0007669"/>
    <property type="project" value="UniProtKB-EC"/>
</dbReference>
<keyword evidence="10" id="KW-0812">Transmembrane</keyword>
<feature type="coiled-coil region" evidence="9">
    <location>
        <begin position="246"/>
        <end position="309"/>
    </location>
</feature>
<dbReference type="OrthoDB" id="230260at2"/>
<keyword evidence="9" id="KW-0175">Coiled coil</keyword>
<proteinExistence type="inferred from homology"/>
<evidence type="ECO:0000256" key="10">
    <source>
        <dbReference type="SAM" id="Phobius"/>
    </source>
</evidence>
<evidence type="ECO:0000256" key="9">
    <source>
        <dbReference type="SAM" id="Coils"/>
    </source>
</evidence>
<sequence length="758" mass="81967">MLNVAPGSQSGSGAERFYRGAQVGTNPRDATGVMLSNAAWSLWRHRWVMLLCVLLVPAIAWAGLKQLTPLYTATASVIYEPASYQQQELQSILRPDATSDEVISSQVEVIQGLHSAQRVAEKFDLMENPEFNPTLRPKSTTSAIIEGVTGGVKGGIAFLIRPVFPAAAESLVADSRPPATEDDIRRLVVTLTQQAITAEAVRQSHVIDVSFTSRSRTLSAQIANDLASMYISDQLQMKFDAVRNANKWLEGQAHELQQQVQSNENKIANYRSSQGLTQGVQAGLATEEVSRLSDSLVSARNELAQAEGNVSAAHGRLGTSAQAAVSPSVIALRAQRDAVSAQLQSLLAHLGPNHPTVLAMRQQLGVLSSEVNAETGQVMAASDAAVRSSRAKVAGLEQELRDARERVATAGQAEIPLEAMQRESDASRNLLSTVLGSMQRLAQQAAIEQPDARIVSMALPPGEPSYPKTKVLLPAAVLLGFCIGFLLVYLLELTQSKFRSGHDIRSVLGLNCLAQIPQIDRDKEGVAGMEEYLVQKPFSLGAEQVRSLRAALWLGTSRPKVVAIAAARPGEGKTTTSICLARSASLAGERIVVVECDTRKPSFAKLMGVKEKTGLLEFLSGTATLEDVIHTDKLTNFDYIPAGVAGRSNSHSLFMSENMVMLLERLRRDYDLVVLDLPPVIAMTDARIVASLAESTLLCVRWQTTPRAVAKHCYEMLQDAGANVVGAALTRVNMRAHARSGHTDAEAYHSRYAPYYQH</sequence>
<organism evidence="12 13">
    <name type="scientific">Lichenicoccus roseus</name>
    <dbReference type="NCBI Taxonomy" id="2683649"/>
    <lineage>
        <taxon>Bacteria</taxon>
        <taxon>Pseudomonadati</taxon>
        <taxon>Pseudomonadota</taxon>
        <taxon>Alphaproteobacteria</taxon>
        <taxon>Acetobacterales</taxon>
        <taxon>Acetobacteraceae</taxon>
        <taxon>Lichenicoccus</taxon>
    </lineage>
</organism>
<evidence type="ECO:0000259" key="11">
    <source>
        <dbReference type="Pfam" id="PF13614"/>
    </source>
</evidence>
<dbReference type="SUPFAM" id="SSF52540">
    <property type="entry name" value="P-loop containing nucleoside triphosphate hydrolases"/>
    <property type="match status" value="1"/>
</dbReference>
<evidence type="ECO:0000313" key="13">
    <source>
        <dbReference type="Proteomes" id="UP000305654"/>
    </source>
</evidence>
<evidence type="ECO:0000256" key="3">
    <source>
        <dbReference type="ARBA" id="ARBA00022679"/>
    </source>
</evidence>
<dbReference type="InterPro" id="IPR027417">
    <property type="entry name" value="P-loop_NTPase"/>
</dbReference>
<keyword evidence="10" id="KW-1133">Transmembrane helix</keyword>
<feature type="coiled-coil region" evidence="9">
    <location>
        <begin position="386"/>
        <end position="413"/>
    </location>
</feature>
<dbReference type="Gene3D" id="3.40.50.300">
    <property type="entry name" value="P-loop containing nucleotide triphosphate hydrolases"/>
    <property type="match status" value="1"/>
</dbReference>
<feature type="domain" description="AAA" evidence="11">
    <location>
        <begin position="560"/>
        <end position="690"/>
    </location>
</feature>
<evidence type="ECO:0000256" key="8">
    <source>
        <dbReference type="ARBA" id="ARBA00051245"/>
    </source>
</evidence>
<evidence type="ECO:0000256" key="1">
    <source>
        <dbReference type="ARBA" id="ARBA00007316"/>
    </source>
</evidence>
<evidence type="ECO:0000256" key="4">
    <source>
        <dbReference type="ARBA" id="ARBA00022741"/>
    </source>
</evidence>
<dbReference type="InterPro" id="IPR005702">
    <property type="entry name" value="Wzc-like_C"/>
</dbReference>
<dbReference type="NCBIfam" id="TIGR01007">
    <property type="entry name" value="eps_fam"/>
    <property type="match status" value="1"/>
</dbReference>
<dbReference type="InterPro" id="IPR025669">
    <property type="entry name" value="AAA_dom"/>
</dbReference>
<dbReference type="Pfam" id="PF13614">
    <property type="entry name" value="AAA_31"/>
    <property type="match status" value="1"/>
</dbReference>
<dbReference type="EMBL" id="VCDI01000001">
    <property type="protein sequence ID" value="TLU74441.1"/>
    <property type="molecule type" value="Genomic_DNA"/>
</dbReference>
<protein>
    <recommendedName>
        <fullName evidence="2">non-specific protein-tyrosine kinase</fullName>
        <ecNumber evidence="2">2.7.10.2</ecNumber>
    </recommendedName>
</protein>
<feature type="transmembrane region" description="Helical" evidence="10">
    <location>
        <begin position="471"/>
        <end position="491"/>
    </location>
</feature>
<comment type="caution">
    <text evidence="12">The sequence shown here is derived from an EMBL/GenBank/DDBJ whole genome shotgun (WGS) entry which is preliminary data.</text>
</comment>
<keyword evidence="4" id="KW-0547">Nucleotide-binding</keyword>
<comment type="catalytic activity">
    <reaction evidence="8">
        <text>L-tyrosyl-[protein] + ATP = O-phospho-L-tyrosyl-[protein] + ADP + H(+)</text>
        <dbReference type="Rhea" id="RHEA:10596"/>
        <dbReference type="Rhea" id="RHEA-COMP:10136"/>
        <dbReference type="Rhea" id="RHEA-COMP:20101"/>
        <dbReference type="ChEBI" id="CHEBI:15378"/>
        <dbReference type="ChEBI" id="CHEBI:30616"/>
        <dbReference type="ChEBI" id="CHEBI:46858"/>
        <dbReference type="ChEBI" id="CHEBI:61978"/>
        <dbReference type="ChEBI" id="CHEBI:456216"/>
        <dbReference type="EC" id="2.7.10.2"/>
    </reaction>
</comment>
<evidence type="ECO:0000256" key="2">
    <source>
        <dbReference type="ARBA" id="ARBA00011903"/>
    </source>
</evidence>
<keyword evidence="10" id="KW-0472">Membrane</keyword>
<dbReference type="Proteomes" id="UP000305654">
    <property type="component" value="Unassembled WGS sequence"/>
</dbReference>
<dbReference type="GO" id="GO:0005524">
    <property type="term" value="F:ATP binding"/>
    <property type="evidence" value="ECO:0007669"/>
    <property type="project" value="UniProtKB-KW"/>
</dbReference>
<gene>
    <name evidence="12" type="ORF">FE263_04465</name>
</gene>
<dbReference type="GO" id="GO:0005886">
    <property type="term" value="C:plasma membrane"/>
    <property type="evidence" value="ECO:0007669"/>
    <property type="project" value="TreeGrafter"/>
</dbReference>
<evidence type="ECO:0000313" key="12">
    <source>
        <dbReference type="EMBL" id="TLU74441.1"/>
    </source>
</evidence>
<keyword evidence="5 12" id="KW-0418">Kinase</keyword>
<keyword evidence="3 12" id="KW-0808">Transferase</keyword>
<dbReference type="EC" id="2.7.10.2" evidence="2"/>
<dbReference type="AlphaFoldDB" id="A0A5R9JFK3"/>
<feature type="transmembrane region" description="Helical" evidence="10">
    <location>
        <begin position="47"/>
        <end position="64"/>
    </location>
</feature>
<dbReference type="PANTHER" id="PTHR32309">
    <property type="entry name" value="TYROSINE-PROTEIN KINASE"/>
    <property type="match status" value="1"/>
</dbReference>
<evidence type="ECO:0000256" key="5">
    <source>
        <dbReference type="ARBA" id="ARBA00022777"/>
    </source>
</evidence>
<reference evidence="12 13" key="1">
    <citation type="submission" date="2019-05" db="EMBL/GenBank/DDBJ databases">
        <authorList>
            <person name="Pankratov T."/>
            <person name="Grouzdev D."/>
        </authorList>
    </citation>
    <scope>NUCLEOTIDE SEQUENCE [LARGE SCALE GENOMIC DNA]</scope>
    <source>
        <strain evidence="12 13">KEBCLARHB70R</strain>
    </source>
</reference>
<dbReference type="CDD" id="cd05387">
    <property type="entry name" value="BY-kinase"/>
    <property type="match status" value="1"/>
</dbReference>
<evidence type="ECO:0000256" key="6">
    <source>
        <dbReference type="ARBA" id="ARBA00022840"/>
    </source>
</evidence>